<organism evidence="1 2">
    <name type="scientific">Prescottella agglutinans</name>
    <dbReference type="NCBI Taxonomy" id="1644129"/>
    <lineage>
        <taxon>Bacteria</taxon>
        <taxon>Bacillati</taxon>
        <taxon>Actinomycetota</taxon>
        <taxon>Actinomycetes</taxon>
        <taxon>Mycobacteriales</taxon>
        <taxon>Nocardiaceae</taxon>
        <taxon>Prescottella</taxon>
    </lineage>
</organism>
<gene>
    <name evidence="1" type="ORF">M2280_001323</name>
</gene>
<accession>A0ABT6M725</accession>
<proteinExistence type="predicted"/>
<dbReference type="EMBL" id="JARXVC010000003">
    <property type="protein sequence ID" value="MDH6280111.1"/>
    <property type="molecule type" value="Genomic_DNA"/>
</dbReference>
<reference evidence="1 2" key="1">
    <citation type="submission" date="2023-04" db="EMBL/GenBank/DDBJ databases">
        <title>Forest soil microbial communities from Buena Vista Peninsula, Colon Province, Panama.</title>
        <authorList>
            <person name="Bouskill N."/>
        </authorList>
    </citation>
    <scope>NUCLEOTIDE SEQUENCE [LARGE SCALE GENOMIC DNA]</scope>
    <source>
        <strain evidence="1 2">CFH S0262</strain>
    </source>
</reference>
<dbReference type="Proteomes" id="UP001160334">
    <property type="component" value="Unassembled WGS sequence"/>
</dbReference>
<sequence length="33" mass="3769">MVQEYLNRIIFWAAGVFNLTATGSKFIKNPPNK</sequence>
<name>A0ABT6M725_9NOCA</name>
<comment type="caution">
    <text evidence="1">The sequence shown here is derived from an EMBL/GenBank/DDBJ whole genome shotgun (WGS) entry which is preliminary data.</text>
</comment>
<evidence type="ECO:0000313" key="2">
    <source>
        <dbReference type="Proteomes" id="UP001160334"/>
    </source>
</evidence>
<protein>
    <submittedName>
        <fullName evidence="1">Uncharacterized protein</fullName>
    </submittedName>
</protein>
<keyword evidence="2" id="KW-1185">Reference proteome</keyword>
<evidence type="ECO:0000313" key="1">
    <source>
        <dbReference type="EMBL" id="MDH6280111.1"/>
    </source>
</evidence>